<comment type="caution">
    <text evidence="4">The sequence shown here is derived from an EMBL/GenBank/DDBJ whole genome shotgun (WGS) entry which is preliminary data.</text>
</comment>
<keyword evidence="2" id="KW-0012">Acyltransferase</keyword>
<reference evidence="4 5" key="1">
    <citation type="submission" date="2017-05" db="EMBL/GenBank/DDBJ databases">
        <authorList>
            <person name="Varghese N."/>
            <person name="Submissions S."/>
        </authorList>
    </citation>
    <scope>NUCLEOTIDE SEQUENCE [LARGE SCALE GENOMIC DNA]</scope>
    <source>
        <strain evidence="4 5">DSM 15949</strain>
    </source>
</reference>
<sequence length="165" mass="18386">MSDIQIRKAKRDDKAALTALSLRSKKSNGYADAFVQMCVEELTVRDEWILTHDFWVAETEGTRPAGCIRLSVEESSESGELETCFVAPELKGQGLGRMLFDVLLERARELGLSRIGLDADPFAEPFYARMGFKTVGKSPSGSIPGRFIPRMELELQTAQDARQAR</sequence>
<gene>
    <name evidence="4" type="ORF">SAMN06265374_0627</name>
</gene>
<keyword evidence="1" id="KW-0808">Transferase</keyword>
<dbReference type="PROSITE" id="PS51186">
    <property type="entry name" value="GNAT"/>
    <property type="match status" value="1"/>
</dbReference>
<evidence type="ECO:0000259" key="3">
    <source>
        <dbReference type="PROSITE" id="PS51186"/>
    </source>
</evidence>
<dbReference type="Gene3D" id="3.40.630.30">
    <property type="match status" value="1"/>
</dbReference>
<feature type="domain" description="N-acetyltransferase" evidence="3">
    <location>
        <begin position="4"/>
        <end position="154"/>
    </location>
</feature>
<dbReference type="InterPro" id="IPR000182">
    <property type="entry name" value="GNAT_dom"/>
</dbReference>
<organism evidence="4 5">
    <name type="scientific">Roseibium denhamense</name>
    <dbReference type="NCBI Taxonomy" id="76305"/>
    <lineage>
        <taxon>Bacteria</taxon>
        <taxon>Pseudomonadati</taxon>
        <taxon>Pseudomonadota</taxon>
        <taxon>Alphaproteobacteria</taxon>
        <taxon>Hyphomicrobiales</taxon>
        <taxon>Stappiaceae</taxon>
        <taxon>Roseibium</taxon>
    </lineage>
</organism>
<dbReference type="Proteomes" id="UP001157914">
    <property type="component" value="Unassembled WGS sequence"/>
</dbReference>
<dbReference type="PANTHER" id="PTHR43877">
    <property type="entry name" value="AMINOALKYLPHOSPHONATE N-ACETYLTRANSFERASE-RELATED-RELATED"/>
    <property type="match status" value="1"/>
</dbReference>
<dbReference type="InterPro" id="IPR050832">
    <property type="entry name" value="Bact_Acetyltransf"/>
</dbReference>
<evidence type="ECO:0000256" key="1">
    <source>
        <dbReference type="ARBA" id="ARBA00022679"/>
    </source>
</evidence>
<proteinExistence type="predicted"/>
<evidence type="ECO:0000313" key="5">
    <source>
        <dbReference type="Proteomes" id="UP001157914"/>
    </source>
</evidence>
<dbReference type="SUPFAM" id="SSF55729">
    <property type="entry name" value="Acyl-CoA N-acyltransferases (Nat)"/>
    <property type="match status" value="1"/>
</dbReference>
<dbReference type="Pfam" id="PF00583">
    <property type="entry name" value="Acetyltransf_1"/>
    <property type="match status" value="1"/>
</dbReference>
<dbReference type="InterPro" id="IPR016181">
    <property type="entry name" value="Acyl_CoA_acyltransferase"/>
</dbReference>
<dbReference type="RefSeq" id="WP_155191713.1">
    <property type="nucleotide sequence ID" value="NZ_BAAAEA010000001.1"/>
</dbReference>
<evidence type="ECO:0000313" key="4">
    <source>
        <dbReference type="EMBL" id="SMP04440.1"/>
    </source>
</evidence>
<name>A0ABY1NB20_9HYPH</name>
<protein>
    <submittedName>
        <fullName evidence="4">N-acetylglutamate synthase, GNAT family</fullName>
    </submittedName>
</protein>
<evidence type="ECO:0000256" key="2">
    <source>
        <dbReference type="ARBA" id="ARBA00023315"/>
    </source>
</evidence>
<dbReference type="CDD" id="cd04301">
    <property type="entry name" value="NAT_SF"/>
    <property type="match status" value="1"/>
</dbReference>
<accession>A0ABY1NB20</accession>
<keyword evidence="5" id="KW-1185">Reference proteome</keyword>
<dbReference type="EMBL" id="FXTT01000001">
    <property type="protein sequence ID" value="SMP04440.1"/>
    <property type="molecule type" value="Genomic_DNA"/>
</dbReference>